<evidence type="ECO:0000313" key="6">
    <source>
        <dbReference type="Proteomes" id="UP000606003"/>
    </source>
</evidence>
<dbReference type="EMBL" id="JACXAC010000001">
    <property type="protein sequence ID" value="MBD2720837.1"/>
    <property type="molecule type" value="Genomic_DNA"/>
</dbReference>
<dbReference type="Proteomes" id="UP000606003">
    <property type="component" value="Unassembled WGS sequence"/>
</dbReference>
<evidence type="ECO:0000256" key="3">
    <source>
        <dbReference type="ARBA" id="ARBA00023163"/>
    </source>
</evidence>
<accession>A0ABR8JNI7</accession>
<keyword evidence="3" id="KW-0804">Transcription</keyword>
<dbReference type="RefSeq" id="WP_190922113.1">
    <property type="nucleotide sequence ID" value="NZ_JACXAC010000001.1"/>
</dbReference>
<keyword evidence="6" id="KW-1185">Reference proteome</keyword>
<reference evidence="5 6" key="1">
    <citation type="submission" date="2020-09" db="EMBL/GenBank/DDBJ databases">
        <authorList>
            <person name="Kim M.K."/>
        </authorList>
    </citation>
    <scope>NUCLEOTIDE SEQUENCE [LARGE SCALE GENOMIC DNA]</scope>
    <source>
        <strain evidence="5 6">BT189</strain>
    </source>
</reference>
<dbReference type="PROSITE" id="PS01124">
    <property type="entry name" value="HTH_ARAC_FAMILY_2"/>
    <property type="match status" value="1"/>
</dbReference>
<proteinExistence type="predicted"/>
<gene>
    <name evidence="5" type="ORF">IC234_01750</name>
</gene>
<dbReference type="SUPFAM" id="SSF46689">
    <property type="entry name" value="Homeodomain-like"/>
    <property type="match status" value="1"/>
</dbReference>
<dbReference type="InterPro" id="IPR018060">
    <property type="entry name" value="HTH_AraC"/>
</dbReference>
<comment type="caution">
    <text evidence="5">The sequence shown here is derived from an EMBL/GenBank/DDBJ whole genome shotgun (WGS) entry which is preliminary data.</text>
</comment>
<feature type="domain" description="HTH araC/xylS-type" evidence="4">
    <location>
        <begin position="140"/>
        <end position="242"/>
    </location>
</feature>
<evidence type="ECO:0000256" key="2">
    <source>
        <dbReference type="ARBA" id="ARBA00023125"/>
    </source>
</evidence>
<evidence type="ECO:0000313" key="5">
    <source>
        <dbReference type="EMBL" id="MBD2720837.1"/>
    </source>
</evidence>
<keyword evidence="1" id="KW-0805">Transcription regulation</keyword>
<sequence>MHITAFSPSPELSGFVECYGLWHNDPELGPPTAATAHSPPADLPPFSAQDPLGFARRMLWLRLPGRDEGLSIFFRPAGLYHLFGLSLAEGRTARAGPGEAALAFVNALLHRMQEAGSHVAWPAAADELLLAHAAHTTALPDAVDAVAGSILRQEGRVSIEALAQGVGLSRRQLERRFLAEVGTAPKLYASLVRFNHAFRLLAASPAPNWQDVAYACGYYDQAHLIREFRRFTGQAPSAFFKANPEQPIPAA</sequence>
<dbReference type="Pfam" id="PF12833">
    <property type="entry name" value="HTH_18"/>
    <property type="match status" value="1"/>
</dbReference>
<dbReference type="PANTHER" id="PTHR46796">
    <property type="entry name" value="HTH-TYPE TRANSCRIPTIONAL ACTIVATOR RHAS-RELATED"/>
    <property type="match status" value="1"/>
</dbReference>
<evidence type="ECO:0000256" key="1">
    <source>
        <dbReference type="ARBA" id="ARBA00023015"/>
    </source>
</evidence>
<dbReference type="InterPro" id="IPR050204">
    <property type="entry name" value="AraC_XylS_family_regulators"/>
</dbReference>
<organism evidence="5 6">
    <name type="scientific">Hymenobacter armeniacus</name>
    <dbReference type="NCBI Taxonomy" id="2771358"/>
    <lineage>
        <taxon>Bacteria</taxon>
        <taxon>Pseudomonadati</taxon>
        <taxon>Bacteroidota</taxon>
        <taxon>Cytophagia</taxon>
        <taxon>Cytophagales</taxon>
        <taxon>Hymenobacteraceae</taxon>
        <taxon>Hymenobacter</taxon>
    </lineage>
</organism>
<protein>
    <submittedName>
        <fullName evidence="5">AraC family transcriptional regulator</fullName>
    </submittedName>
</protein>
<dbReference type="InterPro" id="IPR009057">
    <property type="entry name" value="Homeodomain-like_sf"/>
</dbReference>
<keyword evidence="2" id="KW-0238">DNA-binding</keyword>
<name>A0ABR8JNI7_9BACT</name>
<dbReference type="SMART" id="SM00342">
    <property type="entry name" value="HTH_ARAC"/>
    <property type="match status" value="1"/>
</dbReference>
<dbReference type="Gene3D" id="1.10.10.60">
    <property type="entry name" value="Homeodomain-like"/>
    <property type="match status" value="1"/>
</dbReference>
<evidence type="ECO:0000259" key="4">
    <source>
        <dbReference type="PROSITE" id="PS01124"/>
    </source>
</evidence>